<proteinExistence type="inferred from homology"/>
<dbReference type="HOGENOM" id="CLU_090997_0_0_10"/>
<evidence type="ECO:0000256" key="2">
    <source>
        <dbReference type="ARBA" id="ARBA00022670"/>
    </source>
</evidence>
<comment type="similarity">
    <text evidence="1">Belongs to the peptidase S51 family.</text>
</comment>
<dbReference type="PANTHER" id="PTHR20842:SF0">
    <property type="entry name" value="ALPHA-ASPARTYL DIPEPTIDASE"/>
    <property type="match status" value="1"/>
</dbReference>
<keyword evidence="6" id="KW-1185">Reference proteome</keyword>
<dbReference type="EMBL" id="JNGW01000090">
    <property type="protein sequence ID" value="KDR51820.1"/>
    <property type="molecule type" value="Genomic_DNA"/>
</dbReference>
<keyword evidence="3" id="KW-0378">Hydrolase</keyword>
<organism evidence="5 6">
    <name type="scientific">Hoylesella loescheii DSM 19665 = JCM 12249 = ATCC 15930</name>
    <dbReference type="NCBI Taxonomy" id="1122985"/>
    <lineage>
        <taxon>Bacteria</taxon>
        <taxon>Pseudomonadati</taxon>
        <taxon>Bacteroidota</taxon>
        <taxon>Bacteroidia</taxon>
        <taxon>Bacteroidales</taxon>
        <taxon>Prevotellaceae</taxon>
        <taxon>Hoylesella</taxon>
    </lineage>
</organism>
<evidence type="ECO:0000313" key="5">
    <source>
        <dbReference type="EMBL" id="KDR51820.1"/>
    </source>
</evidence>
<evidence type="ECO:0000256" key="1">
    <source>
        <dbReference type="ARBA" id="ARBA00006534"/>
    </source>
</evidence>
<evidence type="ECO:0000313" key="6">
    <source>
        <dbReference type="Proteomes" id="UP000027442"/>
    </source>
</evidence>
<dbReference type="RefSeq" id="WP_018967819.1">
    <property type="nucleotide sequence ID" value="NZ_KB899217.1"/>
</dbReference>
<dbReference type="PANTHER" id="PTHR20842">
    <property type="entry name" value="PROTEASE S51 ALPHA-ASPARTYL DIPEPTIDASE"/>
    <property type="match status" value="1"/>
</dbReference>
<dbReference type="Proteomes" id="UP000027442">
    <property type="component" value="Unassembled WGS sequence"/>
</dbReference>
<comment type="caution">
    <text evidence="5">The sequence shown here is derived from an EMBL/GenBank/DDBJ whole genome shotgun (WGS) entry which is preliminary data.</text>
</comment>
<keyword evidence="4" id="KW-0720">Serine protease</keyword>
<keyword evidence="2" id="KW-0645">Protease</keyword>
<dbReference type="AlphaFoldDB" id="A0A069QG98"/>
<evidence type="ECO:0000256" key="3">
    <source>
        <dbReference type="ARBA" id="ARBA00022801"/>
    </source>
</evidence>
<evidence type="ECO:0000256" key="4">
    <source>
        <dbReference type="ARBA" id="ARBA00022825"/>
    </source>
</evidence>
<dbReference type="GO" id="GO:0008236">
    <property type="term" value="F:serine-type peptidase activity"/>
    <property type="evidence" value="ECO:0007669"/>
    <property type="project" value="UniProtKB-KW"/>
</dbReference>
<dbReference type="PATRIC" id="fig|1122985.7.peg.2178"/>
<protein>
    <submittedName>
        <fullName evidence="5">Peptidase family S51</fullName>
    </submittedName>
</protein>
<dbReference type="Gene3D" id="3.40.50.880">
    <property type="match status" value="1"/>
</dbReference>
<dbReference type="eggNOG" id="COG3340">
    <property type="taxonomic scope" value="Bacteria"/>
</dbReference>
<dbReference type="InterPro" id="IPR005320">
    <property type="entry name" value="Peptidase_S51"/>
</dbReference>
<dbReference type="GO" id="GO:0006508">
    <property type="term" value="P:proteolysis"/>
    <property type="evidence" value="ECO:0007669"/>
    <property type="project" value="UniProtKB-KW"/>
</dbReference>
<accession>A0A069QG98</accession>
<dbReference type="Pfam" id="PF03575">
    <property type="entry name" value="Peptidase_S51"/>
    <property type="match status" value="1"/>
</dbReference>
<name>A0A069QG98_HOYLO</name>
<dbReference type="SUPFAM" id="SSF52317">
    <property type="entry name" value="Class I glutamine amidotransferase-like"/>
    <property type="match status" value="1"/>
</dbReference>
<sequence length="208" mass="22978">MMVKLFLCSYFAAVSSFTPQFVGGDLKGKKLAFIPTASLFEEYTDYVDEAKEAFENLGLNIEVLDVSSAPKDLIERTLQSCDLIYVSGGNTFYLLQELEKSGAKTIILEQVKGGKPYIGESAGSIILAPNTSYAKDMDEAEKAAPQLNSFEGLGLVDFYPLPHYKSFPFEEVTEKMLVKYAKLGLKPITNQQALFVNGNQTTLIEVKQ</sequence>
<dbReference type="InterPro" id="IPR029062">
    <property type="entry name" value="Class_I_gatase-like"/>
</dbReference>
<gene>
    <name evidence="5" type="ORF">HMPREF1991_02100</name>
</gene>
<reference evidence="5 6" key="1">
    <citation type="submission" date="2013-08" db="EMBL/GenBank/DDBJ databases">
        <authorList>
            <person name="Weinstock G."/>
            <person name="Sodergren E."/>
            <person name="Wylie T."/>
            <person name="Fulton L."/>
            <person name="Fulton R."/>
            <person name="Fronick C."/>
            <person name="O'Laughlin M."/>
            <person name="Godfrey J."/>
            <person name="Miner T."/>
            <person name="Herter B."/>
            <person name="Appelbaum E."/>
            <person name="Cordes M."/>
            <person name="Lek S."/>
            <person name="Wollam A."/>
            <person name="Pepin K.H."/>
            <person name="Palsikar V.B."/>
            <person name="Mitreva M."/>
            <person name="Wilson R.K."/>
        </authorList>
    </citation>
    <scope>NUCLEOTIDE SEQUENCE [LARGE SCALE GENOMIC DNA]</scope>
    <source>
        <strain evidence="5 6">ATCC 15930</strain>
    </source>
</reference>